<comment type="caution">
    <text evidence="3">The sequence shown here is derived from an EMBL/GenBank/DDBJ whole genome shotgun (WGS) entry which is preliminary data.</text>
</comment>
<sequence>MNIDDEGMLLSNIAICVGVTKDGRFKLAHLVVLERPQCIHTCPWNLEEHFETGRWYRQVRVKDEYSAITKTYWKLIDDEFIPTILIRAGERFTLIEVSLPIFFAPDLSLFSSLQHKNSKVALKPICPLFGQESVQILDLPVDGFSDRNGNSPVPGTLYCVRVQISFTPGLIPIWTYNENYVGTLDSFHWTSAFMAENSISTDIFKSYRVDGLVIEKVVRKIKQRKILNYYLILQENAKEFPPRLAIAVGHDADKYGGGSLWIMLDCYTYPVLFALHCPSSNTISNKKLKLFKEPGGDYKLTLKITEEYLAFIKSGENSNNNNCRLPVLGLLVDPFNCSKNLLNKLGHLVTIEIRPQWHMEKGVVIWTALNSCENSKVPVLETKKCFRDTASVDNFAINNNDNFTSNFSPLTGANKLSLGSKRILAAYFTYKCSTNCFVFFEFCEITNTFSCRHDIPLQPKSSRNISIGDWYYIDFECISNKSEPVNVTSIVPTSPRIETRVRHNICAQFRGGGFAIVKFWHCSDQFCAGSQFYSDPDKIWWPDLCVKCFPKEGITNTSPLNEGNTHFRPYSHLSISSSHKSNCGSSTISSFSTTHSKNTNINFNKSNESIVNYRRFSIREQERREKLEQREKLDKLAKLLENREKASYEEFKALRNTKAAKCSSSRSSIFSSGYRQFQQEKQHTRSINQTSSRTTYTGNTTTYGQFIYQQNIPQEKQQNIHQNIYLDTRHNQQNINKNIEENVCQNVRQNIQQNITNNEQEYFHQNIKQNKQQNINKNIEENVCQNVRQNIQQNKQQNINKNIEENVCQNVRQNIQQNKNNEQEYFHQNIKQNKQQNINKNKEENVFKNKQQNKQPKPVNKCFSVQKKLNVENIENSTTTSSSTLKINNVEVDEEQNNNNDVYSSNNSLLNETLEIRTSESSDENIGNEQHKQQQPFFGDNFNHQKAEIEILDENLIAEEFSSLKVSDTQVVLDEGEPGGFGYSRRRRFAFELKTNLEQQQKIKEGNPFQKFQFSSNKNVGKENLRKIRGNKNKGENNEDDYVIDEALNAALSDEERNEGGEEDKYNEEEVFEYDEEGVEQVEEEEEEEYADYSSNVSGSRITIKPSLFSSKQKFFG</sequence>
<feature type="region of interest" description="Disordered" evidence="2">
    <location>
        <begin position="1023"/>
        <end position="1097"/>
    </location>
</feature>
<keyword evidence="1" id="KW-0175">Coiled coil</keyword>
<evidence type="ECO:0000313" key="4">
    <source>
        <dbReference type="Proteomes" id="UP000580250"/>
    </source>
</evidence>
<evidence type="ECO:0000256" key="2">
    <source>
        <dbReference type="SAM" id="MobiDB-lite"/>
    </source>
</evidence>
<protein>
    <submittedName>
        <fullName evidence="3">Uncharacterized protein</fullName>
    </submittedName>
</protein>
<reference evidence="3 4" key="1">
    <citation type="submission" date="2020-08" db="EMBL/GenBank/DDBJ databases">
        <authorList>
            <person name="Koutsovoulos G."/>
            <person name="Danchin GJ E."/>
        </authorList>
    </citation>
    <scope>NUCLEOTIDE SEQUENCE [LARGE SCALE GENOMIC DNA]</scope>
</reference>
<dbReference type="Proteomes" id="UP000580250">
    <property type="component" value="Unassembled WGS sequence"/>
</dbReference>
<organism evidence="3 4">
    <name type="scientific">Meloidogyne enterolobii</name>
    <name type="common">Root-knot nematode worm</name>
    <name type="synonym">Meloidogyne mayaguensis</name>
    <dbReference type="NCBI Taxonomy" id="390850"/>
    <lineage>
        <taxon>Eukaryota</taxon>
        <taxon>Metazoa</taxon>
        <taxon>Ecdysozoa</taxon>
        <taxon>Nematoda</taxon>
        <taxon>Chromadorea</taxon>
        <taxon>Rhabditida</taxon>
        <taxon>Tylenchina</taxon>
        <taxon>Tylenchomorpha</taxon>
        <taxon>Tylenchoidea</taxon>
        <taxon>Meloidogynidae</taxon>
        <taxon>Meloidogyninae</taxon>
        <taxon>Meloidogyne</taxon>
    </lineage>
</organism>
<evidence type="ECO:0000313" key="3">
    <source>
        <dbReference type="EMBL" id="CAD2142321.1"/>
    </source>
</evidence>
<dbReference type="EMBL" id="CAJEWN010000029">
    <property type="protein sequence ID" value="CAD2142321.1"/>
    <property type="molecule type" value="Genomic_DNA"/>
</dbReference>
<name>A0A6V7U4U7_MELEN</name>
<dbReference type="AlphaFoldDB" id="A0A6V7U4U7"/>
<accession>A0A6V7U4U7</accession>
<feature type="compositionally biased region" description="Basic and acidic residues" evidence="2">
    <location>
        <begin position="1054"/>
        <end position="1064"/>
    </location>
</feature>
<gene>
    <name evidence="3" type="ORF">MENT_LOCUS7170</name>
</gene>
<feature type="coiled-coil region" evidence="1">
    <location>
        <begin position="619"/>
        <end position="646"/>
    </location>
</feature>
<proteinExistence type="predicted"/>
<feature type="compositionally biased region" description="Acidic residues" evidence="2">
    <location>
        <begin position="1065"/>
        <end position="1091"/>
    </location>
</feature>
<evidence type="ECO:0000256" key="1">
    <source>
        <dbReference type="SAM" id="Coils"/>
    </source>
</evidence>